<organism evidence="1 2">
    <name type="scientific">Paenibacillus arenilitoris</name>
    <dbReference type="NCBI Taxonomy" id="2772299"/>
    <lineage>
        <taxon>Bacteria</taxon>
        <taxon>Bacillati</taxon>
        <taxon>Bacillota</taxon>
        <taxon>Bacilli</taxon>
        <taxon>Bacillales</taxon>
        <taxon>Paenibacillaceae</taxon>
        <taxon>Paenibacillus</taxon>
    </lineage>
</organism>
<dbReference type="RefSeq" id="WP_190866623.1">
    <property type="nucleotide sequence ID" value="NZ_JACXIY010000042.1"/>
</dbReference>
<dbReference type="AlphaFoldDB" id="A0A927H8K3"/>
<gene>
    <name evidence="1" type="ORF">IDH41_26640</name>
</gene>
<dbReference type="InterPro" id="IPR052913">
    <property type="entry name" value="Glycopeptide_resist_protein"/>
</dbReference>
<accession>A0A927H8K3</accession>
<evidence type="ECO:0000313" key="2">
    <source>
        <dbReference type="Proteomes" id="UP000632125"/>
    </source>
</evidence>
<dbReference type="Pfam" id="PF04294">
    <property type="entry name" value="VanW"/>
    <property type="match status" value="1"/>
</dbReference>
<comment type="caution">
    <text evidence="1">The sequence shown here is derived from an EMBL/GenBank/DDBJ whole genome shotgun (WGS) entry which is preliminary data.</text>
</comment>
<protein>
    <submittedName>
        <fullName evidence="1">VanW family protein</fullName>
    </submittedName>
</protein>
<dbReference type="EMBL" id="JACXIY010000042">
    <property type="protein sequence ID" value="MBD2872165.1"/>
    <property type="molecule type" value="Genomic_DNA"/>
</dbReference>
<name>A0A927H8K3_9BACL</name>
<dbReference type="PANTHER" id="PTHR35788:SF1">
    <property type="entry name" value="EXPORTED PROTEIN"/>
    <property type="match status" value="1"/>
</dbReference>
<dbReference type="Proteomes" id="UP000632125">
    <property type="component" value="Unassembled WGS sequence"/>
</dbReference>
<dbReference type="PANTHER" id="PTHR35788">
    <property type="entry name" value="EXPORTED PROTEIN-RELATED"/>
    <property type="match status" value="1"/>
</dbReference>
<keyword evidence="2" id="KW-1185">Reference proteome</keyword>
<dbReference type="InterPro" id="IPR007391">
    <property type="entry name" value="Vancomycin_resist_VanW"/>
</dbReference>
<sequence>MGWDWILALLMLMQPAERPDTLSIEQQGQPIAEFRNQDYIHPLPGVPLVDDDKLNKLMDAVDKKTVRKPVNATLDGAGRIVPEKTGSRLDRLSLKKQLYGFVYEGEATRLEVPLLTTYPKVDSEILSAIKARRIGQYVTYYNSRNKNRSYNIALAAKAINNYVVFPGEKFSFNEVVGKRTKEKGYLRAPVIVRGEVYEDVGGGICQISSTLYNAVDRAGLKIVERYSHSRHVPYVPPGRDATVSWYGPDFVFTNNYSQPVLIRAFARNGQVSVALCSSEMLEVKKREVPSASKKLPEEIRLDMNVNGMKRQQP</sequence>
<proteinExistence type="predicted"/>
<evidence type="ECO:0000313" key="1">
    <source>
        <dbReference type="EMBL" id="MBD2872165.1"/>
    </source>
</evidence>
<reference evidence="1" key="1">
    <citation type="submission" date="2020-09" db="EMBL/GenBank/DDBJ databases">
        <title>A novel bacterium of genus Paenibacillus, isolated from South China Sea.</title>
        <authorList>
            <person name="Huang H."/>
            <person name="Mo K."/>
            <person name="Hu Y."/>
        </authorList>
    </citation>
    <scope>NUCLEOTIDE SEQUENCE</scope>
    <source>
        <strain evidence="1">IB182493</strain>
    </source>
</reference>